<accession>A0A3P6UXR0</accession>
<protein>
    <submittedName>
        <fullName evidence="1">Uncharacterized protein</fullName>
    </submittedName>
</protein>
<sequence length="71" mass="7920">MLLDAFSTEMFMLNSLAQIKFSLVLCCLLMGQNEQVLVGLLERVVETRGDPVTINRSLSLCSVERMTKGII</sequence>
<keyword evidence="2" id="KW-1185">Reference proteome</keyword>
<dbReference type="Proteomes" id="UP000277928">
    <property type="component" value="Unassembled WGS sequence"/>
</dbReference>
<evidence type="ECO:0000313" key="2">
    <source>
        <dbReference type="Proteomes" id="UP000277928"/>
    </source>
</evidence>
<reference evidence="1 2" key="1">
    <citation type="submission" date="2018-08" db="EMBL/GenBank/DDBJ databases">
        <authorList>
            <person name="Laetsch R D."/>
            <person name="Stevens L."/>
            <person name="Kumar S."/>
            <person name="Blaxter L. M."/>
        </authorList>
    </citation>
    <scope>NUCLEOTIDE SEQUENCE [LARGE SCALE GENOMIC DNA]</scope>
</reference>
<organism evidence="1 2">
    <name type="scientific">Litomosoides sigmodontis</name>
    <name type="common">Filarial nematode worm</name>
    <dbReference type="NCBI Taxonomy" id="42156"/>
    <lineage>
        <taxon>Eukaryota</taxon>
        <taxon>Metazoa</taxon>
        <taxon>Ecdysozoa</taxon>
        <taxon>Nematoda</taxon>
        <taxon>Chromadorea</taxon>
        <taxon>Rhabditida</taxon>
        <taxon>Spirurina</taxon>
        <taxon>Spiruromorpha</taxon>
        <taxon>Filarioidea</taxon>
        <taxon>Onchocercidae</taxon>
        <taxon>Litomosoides</taxon>
    </lineage>
</organism>
<dbReference type="AlphaFoldDB" id="A0A3P6UXR0"/>
<dbReference type="EMBL" id="UYRX01000444">
    <property type="protein sequence ID" value="VDK82321.1"/>
    <property type="molecule type" value="Genomic_DNA"/>
</dbReference>
<proteinExistence type="predicted"/>
<gene>
    <name evidence="1" type="ORF">NLS_LOCUS5694</name>
</gene>
<evidence type="ECO:0000313" key="1">
    <source>
        <dbReference type="EMBL" id="VDK82321.1"/>
    </source>
</evidence>
<name>A0A3P6UXR0_LITSI</name>